<feature type="domain" description="Glycosyl hydrolase family 31 C-terminal" evidence="6">
    <location>
        <begin position="505"/>
        <end position="596"/>
    </location>
</feature>
<evidence type="ECO:0000259" key="6">
    <source>
        <dbReference type="Pfam" id="PF21365"/>
    </source>
</evidence>
<protein>
    <recommendedName>
        <fullName evidence="3">alpha-glucosidase</fullName>
        <ecNumber evidence="3">3.2.1.20</ecNumber>
    </recommendedName>
</protein>
<dbReference type="Proteomes" id="UP000325780">
    <property type="component" value="Unassembled WGS sequence"/>
</dbReference>
<dbReference type="Gene3D" id="3.20.20.80">
    <property type="entry name" value="Glycosidases"/>
    <property type="match status" value="1"/>
</dbReference>
<evidence type="ECO:0000256" key="2">
    <source>
        <dbReference type="ARBA" id="ARBA00007806"/>
    </source>
</evidence>
<dbReference type="Pfam" id="PF01055">
    <property type="entry name" value="Glyco_hydro_31_2nd"/>
    <property type="match status" value="1"/>
</dbReference>
<dbReference type="GO" id="GO:0006491">
    <property type="term" value="P:N-glycan processing"/>
    <property type="evidence" value="ECO:0007669"/>
    <property type="project" value="TreeGrafter"/>
</dbReference>
<accession>A0A5N6U6P2</accession>
<dbReference type="GO" id="GO:0004558">
    <property type="term" value="F:alpha-1,4-glucosidase activity"/>
    <property type="evidence" value="ECO:0007669"/>
    <property type="project" value="UniProtKB-EC"/>
</dbReference>
<evidence type="ECO:0000259" key="5">
    <source>
        <dbReference type="Pfam" id="PF01055"/>
    </source>
</evidence>
<gene>
    <name evidence="7" type="ORF">BDV25DRAFT_168301</name>
</gene>
<sequence>MDKYTFSTHPKAEAKSVISGPNYRFTVLTDRLVRYEWAEDGNFEDRASTFAINRNLPVPDFRIIDNAGLEIITEHFHLSYDKERFSPDGMVAHLNARTTKYGTAWRFGIPATMNLGGTARTLDLCDGRCDMGHGILSKEGFAVVDDSKSMLFDGHGFVAGRLPGDRIDGYLFAYGRDYKAAIKALYAISGKQPIVPRYALGNWWSRYYPYHQDEYVRLMREFRTRDIPMSVAVLDMDWHLVSDERVPHAGWTGYTWNRKLFPDPKAFRQQIHDLDLKITLNDHPHNGVHSHEDSYEEMAKFIGHDTKDKTPILFDPTNPKFMEAFLCILHRKLEAEACDFWWIDWQQGSYSKIPGIDPMWLLNHFQYLDDGRDGKVPLILSRYAGPGSHRYPVGFSGDTLVTWASLEFQPEFTATASNIGYGWWSHDIGGHIHGSRDDELVTRWVQLGVFSPIMRLHSSVSRWMSKEPWLYRSESASAMTKFLQVRHRLVPYLYTHNAVGSADDEPIIQPMYWSYPYQEEAYSVPNQFFFGPELVVVPIVQPRHRQTDLASAKAWLPPLGRHVDIFTGTVYDGDREMTLYRSLQEYPVLAHEGSIIPLDMDEVPRNGCLNPTGLQMLIVVGRDGQYKLLEDTRDDSSHADQQIHRTQRVSEFQFTQSEGRLTAKVNRRLWSFRFLSITSVPKDLKIMINETEQTELAKIQGTEYPDVPSLFIQCPPGPSDEYTITIDLGSNPQMSVIDHQPRLEQMILDYQIEFKMKNRLWGIVEQYEKRPLHVTLGNLMALGYDEAIVGPIAELLLADSRAARARE</sequence>
<organism evidence="7 8">
    <name type="scientific">Aspergillus avenaceus</name>
    <dbReference type="NCBI Taxonomy" id="36643"/>
    <lineage>
        <taxon>Eukaryota</taxon>
        <taxon>Fungi</taxon>
        <taxon>Dikarya</taxon>
        <taxon>Ascomycota</taxon>
        <taxon>Pezizomycotina</taxon>
        <taxon>Eurotiomycetes</taxon>
        <taxon>Eurotiomycetidae</taxon>
        <taxon>Eurotiales</taxon>
        <taxon>Aspergillaceae</taxon>
        <taxon>Aspergillus</taxon>
        <taxon>Aspergillus subgen. Circumdati</taxon>
    </lineage>
</organism>
<keyword evidence="8" id="KW-1185">Reference proteome</keyword>
<dbReference type="EMBL" id="ML742035">
    <property type="protein sequence ID" value="KAE8153791.1"/>
    <property type="molecule type" value="Genomic_DNA"/>
</dbReference>
<dbReference type="Gene3D" id="2.60.40.1180">
    <property type="entry name" value="Golgi alpha-mannosidase II"/>
    <property type="match status" value="1"/>
</dbReference>
<dbReference type="InterPro" id="IPR017853">
    <property type="entry name" value="GH"/>
</dbReference>
<dbReference type="OrthoDB" id="1334205at2759"/>
<evidence type="ECO:0000256" key="3">
    <source>
        <dbReference type="ARBA" id="ARBA00012741"/>
    </source>
</evidence>
<dbReference type="GO" id="GO:0005975">
    <property type="term" value="P:carbohydrate metabolic process"/>
    <property type="evidence" value="ECO:0007669"/>
    <property type="project" value="InterPro"/>
</dbReference>
<dbReference type="InterPro" id="IPR048395">
    <property type="entry name" value="Glyco_hydro_31_C"/>
</dbReference>
<evidence type="ECO:0000256" key="1">
    <source>
        <dbReference type="ARBA" id="ARBA00001657"/>
    </source>
</evidence>
<evidence type="ECO:0000313" key="8">
    <source>
        <dbReference type="Proteomes" id="UP000325780"/>
    </source>
</evidence>
<dbReference type="Pfam" id="PF21365">
    <property type="entry name" value="Glyco_hydro_31_3rd"/>
    <property type="match status" value="1"/>
</dbReference>
<feature type="domain" description="Glycoside hydrolase family 31 TIM barrel" evidence="5">
    <location>
        <begin position="193"/>
        <end position="495"/>
    </location>
</feature>
<keyword evidence="4 7" id="KW-0378">Hydrolase</keyword>
<dbReference type="PANTHER" id="PTHR22762">
    <property type="entry name" value="ALPHA-GLUCOSIDASE"/>
    <property type="match status" value="1"/>
</dbReference>
<name>A0A5N6U6P2_ASPAV</name>
<proteinExistence type="inferred from homology"/>
<reference evidence="7 8" key="1">
    <citation type="submission" date="2019-04" db="EMBL/GenBank/DDBJ databases">
        <title>Friends and foes A comparative genomics study of 23 Aspergillus species from section Flavi.</title>
        <authorList>
            <consortium name="DOE Joint Genome Institute"/>
            <person name="Kjaerbolling I."/>
            <person name="Vesth T."/>
            <person name="Frisvad J.C."/>
            <person name="Nybo J.L."/>
            <person name="Theobald S."/>
            <person name="Kildgaard S."/>
            <person name="Isbrandt T."/>
            <person name="Kuo A."/>
            <person name="Sato A."/>
            <person name="Lyhne E.K."/>
            <person name="Kogle M.E."/>
            <person name="Wiebenga A."/>
            <person name="Kun R.S."/>
            <person name="Lubbers R.J."/>
            <person name="Makela M.R."/>
            <person name="Barry K."/>
            <person name="Chovatia M."/>
            <person name="Clum A."/>
            <person name="Daum C."/>
            <person name="Haridas S."/>
            <person name="He G."/>
            <person name="LaButti K."/>
            <person name="Lipzen A."/>
            <person name="Mondo S."/>
            <person name="Riley R."/>
            <person name="Salamov A."/>
            <person name="Simmons B.A."/>
            <person name="Magnuson J.K."/>
            <person name="Henrissat B."/>
            <person name="Mortensen U.H."/>
            <person name="Larsen T.O."/>
            <person name="Devries R.P."/>
            <person name="Grigoriev I.V."/>
            <person name="Machida M."/>
            <person name="Baker S.E."/>
            <person name="Andersen M.R."/>
        </authorList>
    </citation>
    <scope>NUCLEOTIDE SEQUENCE [LARGE SCALE GENOMIC DNA]</scope>
    <source>
        <strain evidence="7 8">IBT 18842</strain>
    </source>
</reference>
<evidence type="ECO:0000313" key="7">
    <source>
        <dbReference type="EMBL" id="KAE8153791.1"/>
    </source>
</evidence>
<keyword evidence="4" id="KW-0326">Glycosidase</keyword>
<dbReference type="PANTHER" id="PTHR22762:SF89">
    <property type="entry name" value="ALPHA-XYLOSIDASE"/>
    <property type="match status" value="1"/>
</dbReference>
<comment type="similarity">
    <text evidence="2 4">Belongs to the glycosyl hydrolase 31 family.</text>
</comment>
<dbReference type="InterPro" id="IPR013780">
    <property type="entry name" value="Glyco_hydro_b"/>
</dbReference>
<comment type="catalytic activity">
    <reaction evidence="1">
        <text>Hydrolysis of terminal, non-reducing (1-&gt;4)-linked alpha-D-glucose residues with release of alpha-D-glucose.</text>
        <dbReference type="EC" id="3.2.1.20"/>
    </reaction>
</comment>
<dbReference type="SUPFAM" id="SSF51445">
    <property type="entry name" value="(Trans)glycosidases"/>
    <property type="match status" value="1"/>
</dbReference>
<evidence type="ECO:0000256" key="4">
    <source>
        <dbReference type="RuleBase" id="RU361185"/>
    </source>
</evidence>
<dbReference type="InterPro" id="IPR000322">
    <property type="entry name" value="Glyco_hydro_31_TIM"/>
</dbReference>
<dbReference type="EC" id="3.2.1.20" evidence="3"/>
<dbReference type="CDD" id="cd06595">
    <property type="entry name" value="GH31_u1"/>
    <property type="match status" value="1"/>
</dbReference>
<dbReference type="SUPFAM" id="SSF51011">
    <property type="entry name" value="Glycosyl hydrolase domain"/>
    <property type="match status" value="1"/>
</dbReference>
<dbReference type="AlphaFoldDB" id="A0A5N6U6P2"/>